<feature type="region of interest" description="Disordered" evidence="1">
    <location>
        <begin position="138"/>
        <end position="211"/>
    </location>
</feature>
<feature type="compositionally biased region" description="Basic residues" evidence="1">
    <location>
        <begin position="746"/>
        <end position="758"/>
    </location>
</feature>
<accession>A0A6L2KYE6</accession>
<feature type="compositionally biased region" description="Polar residues" evidence="1">
    <location>
        <begin position="195"/>
        <end position="211"/>
    </location>
</feature>
<feature type="compositionally biased region" description="Basic and acidic residues" evidence="1">
    <location>
        <begin position="810"/>
        <end position="830"/>
    </location>
</feature>
<evidence type="ECO:0000256" key="1">
    <source>
        <dbReference type="SAM" id="MobiDB-lite"/>
    </source>
</evidence>
<feature type="region of interest" description="Disordered" evidence="1">
    <location>
        <begin position="566"/>
        <end position="644"/>
    </location>
</feature>
<reference evidence="2" key="1">
    <citation type="journal article" date="2019" name="Sci. Rep.">
        <title>Draft genome of Tanacetum cinerariifolium, the natural source of mosquito coil.</title>
        <authorList>
            <person name="Yamashiro T."/>
            <person name="Shiraishi A."/>
            <person name="Satake H."/>
            <person name="Nakayama K."/>
        </authorList>
    </citation>
    <scope>NUCLEOTIDE SEQUENCE</scope>
</reference>
<feature type="compositionally biased region" description="Basic and acidic residues" evidence="1">
    <location>
        <begin position="723"/>
        <end position="745"/>
    </location>
</feature>
<feature type="compositionally biased region" description="Low complexity" evidence="1">
    <location>
        <begin position="765"/>
        <end position="781"/>
    </location>
</feature>
<dbReference type="EMBL" id="BKCJ010003303">
    <property type="protein sequence ID" value="GEU54246.1"/>
    <property type="molecule type" value="Genomic_DNA"/>
</dbReference>
<dbReference type="AlphaFoldDB" id="A0A6L2KYE6"/>
<feature type="region of interest" description="Disordered" evidence="1">
    <location>
        <begin position="660"/>
        <end position="847"/>
    </location>
</feature>
<sequence length="847" mass="94951">MNSIEKCIIERANHEQVLQKRLNERKLQIQWCTFQEVKALDAILEDNAKKRCMVSLRQLHSHLKHLSQNELQGSQTESGFKHAFVTIFGQDLETFTSIMFLNVEQLEKQLDKEDFQELGSMAAFNKSIDERAHHKREYETRVNERQMQITEEKDTSIRSGNDAHDDDADIRPKYDEEPMAEEREASSAESHHMIASSNSRISSKNMPRFSSNDMVHNHYLEEAKKKTQERNRNLEPSLIPSARSQSTADGSKPKPRINNQTSRNWPASKSSCVMTKPMPIAEHSRNFSDSKHFVCSTCQQCVFSANHDSCFAKFLNKVNSRAKVPSNKTTNRNKPVEQISVPNKQERQIPTGHGWKPTGRIFKTVGLRWVPTGKIFASSTTKVDSEPLNGSNADITNQYECEQTLDVNAVLRYDGDECDKRIMPTKIELTLEQSQQGASNDVLVSIEGVEELKRNVWIKGENKAALHYTLEHPSDTYVFTVKMEILLEPTSNKLLADRFCESNSMVGGRKDGPIASISSNNVFAALSSSKKKKKSSKNNEGEGEKVFWAPAPLTMKSWADVDDEDDDDYYATTAPPVSAWAGEEEKPKGAESAVEESESEDEGLGETDDEENDHEPEAPYEEPVILKAPEVLPPKDTDRQLSKKELKKKELAELEAVLAELGLNESSGKENSDAAQEKVENQNGGAEKKDKLMGTCESKSAKKKKKEKLSKDVKEQSVPNEAETDKPAAEDKDKAEDLSGVDMKEKLKKMASMKKKKSSKEMDGAARAAASEAAARSARLAAAKKKEKNHYNQQPVRPCTVHNASGVGRIKPDDDIRSGKDLKNRSRMDLSPEGVKSPYLKYKNGRG</sequence>
<feature type="compositionally biased region" description="Basic and acidic residues" evidence="1">
    <location>
        <begin position="169"/>
        <end position="192"/>
    </location>
</feature>
<name>A0A6L2KYE6_TANCI</name>
<gene>
    <name evidence="2" type="ORF">Tci_026224</name>
</gene>
<organism evidence="2">
    <name type="scientific">Tanacetum cinerariifolium</name>
    <name type="common">Dalmatian daisy</name>
    <name type="synonym">Chrysanthemum cinerariifolium</name>
    <dbReference type="NCBI Taxonomy" id="118510"/>
    <lineage>
        <taxon>Eukaryota</taxon>
        <taxon>Viridiplantae</taxon>
        <taxon>Streptophyta</taxon>
        <taxon>Embryophyta</taxon>
        <taxon>Tracheophyta</taxon>
        <taxon>Spermatophyta</taxon>
        <taxon>Magnoliopsida</taxon>
        <taxon>eudicotyledons</taxon>
        <taxon>Gunneridae</taxon>
        <taxon>Pentapetalae</taxon>
        <taxon>asterids</taxon>
        <taxon>campanulids</taxon>
        <taxon>Asterales</taxon>
        <taxon>Asteraceae</taxon>
        <taxon>Asteroideae</taxon>
        <taxon>Anthemideae</taxon>
        <taxon>Anthemidinae</taxon>
        <taxon>Tanacetum</taxon>
    </lineage>
</organism>
<dbReference type="PANTHER" id="PTHR31365">
    <property type="entry name" value="EXPRESSED PROTEIN"/>
    <property type="match status" value="1"/>
</dbReference>
<feature type="compositionally biased region" description="Basic and acidic residues" evidence="1">
    <location>
        <begin position="633"/>
        <end position="644"/>
    </location>
</feature>
<feature type="compositionally biased region" description="Acidic residues" evidence="1">
    <location>
        <begin position="593"/>
        <end position="620"/>
    </location>
</feature>
<comment type="caution">
    <text evidence="2">The sequence shown here is derived from an EMBL/GenBank/DDBJ whole genome shotgun (WGS) entry which is preliminary data.</text>
</comment>
<feature type="compositionally biased region" description="Polar residues" evidence="1">
    <location>
        <begin position="257"/>
        <end position="271"/>
    </location>
</feature>
<feature type="compositionally biased region" description="Basic and acidic residues" evidence="1">
    <location>
        <begin position="667"/>
        <end position="692"/>
    </location>
</feature>
<protein>
    <submittedName>
        <fullName evidence="2">Uncharacterized protein</fullName>
    </submittedName>
</protein>
<dbReference type="PANTHER" id="PTHR31365:SF4">
    <property type="entry name" value="OS05G0179800 PROTEIN"/>
    <property type="match status" value="1"/>
</dbReference>
<evidence type="ECO:0000313" key="2">
    <source>
        <dbReference type="EMBL" id="GEU54246.1"/>
    </source>
</evidence>
<proteinExistence type="predicted"/>
<feature type="compositionally biased region" description="Basic and acidic residues" evidence="1">
    <location>
        <begin position="223"/>
        <end position="233"/>
    </location>
</feature>
<feature type="region of interest" description="Disordered" evidence="1">
    <location>
        <begin position="223"/>
        <end position="271"/>
    </location>
</feature>
<feature type="compositionally biased region" description="Basic and acidic residues" evidence="1">
    <location>
        <begin position="138"/>
        <end position="156"/>
    </location>
</feature>